<name>A0AAU7NUV6_9GAMM</name>
<proteinExistence type="predicted"/>
<keyword evidence="1" id="KW-0812">Transmembrane</keyword>
<feature type="transmembrane region" description="Helical" evidence="1">
    <location>
        <begin position="73"/>
        <end position="99"/>
    </location>
</feature>
<dbReference type="RefSeq" id="WP_349431756.1">
    <property type="nucleotide sequence ID" value="NZ_CP157743.1"/>
</dbReference>
<reference evidence="2 3" key="1">
    <citation type="journal article" date="2024" name="Microbiology">
        <title>Methylomarinum rosea sp. nov., a novel halophilic methanotrophic bacterium from the hypersaline Lake Elton.</title>
        <authorList>
            <person name="Suleimanov R.Z."/>
            <person name="Oshkin I.Y."/>
            <person name="Danilova O.V."/>
            <person name="Suzina N.E."/>
            <person name="Dedysh S.N."/>
        </authorList>
    </citation>
    <scope>NUCLEOTIDE SEQUENCE [LARGE SCALE GENOMIC DNA]</scope>
    <source>
        <strain evidence="2 3">Ch1-1</strain>
    </source>
</reference>
<keyword evidence="1" id="KW-0472">Membrane</keyword>
<sequence length="195" mass="23422">MNASIDALLDKIKILEQELIEEIQNQHQDFAYKIRNNRVLFDPQAIIQHKRYLQQLWDYLRKAPLKHILSTPVIWSVLPAAMMLDVIVSLYHVICFPIYQIPMVKRSDYIVFDRQYLNYLNFIEKINCAYCSYFNGLLAYSQEIAVRTEQFWCPIKHARRISALHHRYQKFIDYGDAKSYRDKKEIIRRDFEDLG</sequence>
<accession>A0AAU7NUV6</accession>
<organism evidence="2 3">
    <name type="scientific">Methylomarinum roseum</name>
    <dbReference type="NCBI Taxonomy" id="3067653"/>
    <lineage>
        <taxon>Bacteria</taxon>
        <taxon>Pseudomonadati</taxon>
        <taxon>Pseudomonadota</taxon>
        <taxon>Gammaproteobacteria</taxon>
        <taxon>Methylococcales</taxon>
        <taxon>Methylococcaceae</taxon>
        <taxon>Methylomarinum</taxon>
    </lineage>
</organism>
<evidence type="ECO:0000313" key="3">
    <source>
        <dbReference type="Proteomes" id="UP001225378"/>
    </source>
</evidence>
<protein>
    <submittedName>
        <fullName evidence="2">Uncharacterized protein</fullName>
    </submittedName>
</protein>
<dbReference type="Proteomes" id="UP001225378">
    <property type="component" value="Chromosome"/>
</dbReference>
<gene>
    <name evidence="2" type="ORF">Q9L42_001165</name>
</gene>
<keyword evidence="3" id="KW-1185">Reference proteome</keyword>
<dbReference type="KEGG" id="mech:Q9L42_001165"/>
<evidence type="ECO:0000256" key="1">
    <source>
        <dbReference type="SAM" id="Phobius"/>
    </source>
</evidence>
<dbReference type="AlphaFoldDB" id="A0AAU7NUV6"/>
<keyword evidence="1" id="KW-1133">Transmembrane helix</keyword>
<dbReference type="EMBL" id="CP157743">
    <property type="protein sequence ID" value="XBS20772.1"/>
    <property type="molecule type" value="Genomic_DNA"/>
</dbReference>
<evidence type="ECO:0000313" key="2">
    <source>
        <dbReference type="EMBL" id="XBS20772.1"/>
    </source>
</evidence>